<dbReference type="EMBL" id="JAKMXF010000222">
    <property type="protein sequence ID" value="KAI6654614.1"/>
    <property type="molecule type" value="Genomic_DNA"/>
</dbReference>
<comment type="caution">
    <text evidence="2">The sequence shown here is derived from an EMBL/GenBank/DDBJ whole genome shotgun (WGS) entry which is preliminary data.</text>
</comment>
<protein>
    <submittedName>
        <fullName evidence="2">Uncharacterized protein</fullName>
    </submittedName>
</protein>
<keyword evidence="1" id="KW-1133">Transmembrane helix</keyword>
<keyword evidence="1" id="KW-0472">Membrane</keyword>
<evidence type="ECO:0000313" key="3">
    <source>
        <dbReference type="Proteomes" id="UP001165289"/>
    </source>
</evidence>
<organism evidence="2 3">
    <name type="scientific">Oopsacas minuta</name>
    <dbReference type="NCBI Taxonomy" id="111878"/>
    <lineage>
        <taxon>Eukaryota</taxon>
        <taxon>Metazoa</taxon>
        <taxon>Porifera</taxon>
        <taxon>Hexactinellida</taxon>
        <taxon>Hexasterophora</taxon>
        <taxon>Lyssacinosida</taxon>
        <taxon>Leucopsacidae</taxon>
        <taxon>Oopsacas</taxon>
    </lineage>
</organism>
<accession>A0AAV7K057</accession>
<gene>
    <name evidence="2" type="ORF">LOD99_1010</name>
</gene>
<proteinExistence type="predicted"/>
<keyword evidence="3" id="KW-1185">Reference proteome</keyword>
<evidence type="ECO:0000313" key="2">
    <source>
        <dbReference type="EMBL" id="KAI6654614.1"/>
    </source>
</evidence>
<dbReference type="Proteomes" id="UP001165289">
    <property type="component" value="Unassembled WGS sequence"/>
</dbReference>
<keyword evidence="1" id="KW-0812">Transmembrane</keyword>
<reference evidence="2 3" key="1">
    <citation type="journal article" date="2023" name="BMC Biol.">
        <title>The compact genome of the sponge Oopsacas minuta (Hexactinellida) is lacking key metazoan core genes.</title>
        <authorList>
            <person name="Santini S."/>
            <person name="Schenkelaars Q."/>
            <person name="Jourda C."/>
            <person name="Duchesne M."/>
            <person name="Belahbib H."/>
            <person name="Rocher C."/>
            <person name="Selva M."/>
            <person name="Riesgo A."/>
            <person name="Vervoort M."/>
            <person name="Leys S.P."/>
            <person name="Kodjabachian L."/>
            <person name="Le Bivic A."/>
            <person name="Borchiellini C."/>
            <person name="Claverie J.M."/>
            <person name="Renard E."/>
        </authorList>
    </citation>
    <scope>NUCLEOTIDE SEQUENCE [LARGE SCALE GENOMIC DNA]</scope>
    <source>
        <strain evidence="2">SPO-2</strain>
    </source>
</reference>
<evidence type="ECO:0000256" key="1">
    <source>
        <dbReference type="SAM" id="Phobius"/>
    </source>
</evidence>
<name>A0AAV7K057_9METZ</name>
<sequence length="95" mass="11302">MSRYFKPIYPLEKPLKTYSGFVKSHAMERWGHMRENTGDHFRVTPQVVATGMFWFILLPCSMTYALATLIYRKEKRNGIDRPYIMWVGDKDHDEV</sequence>
<dbReference type="AlphaFoldDB" id="A0AAV7K057"/>
<feature type="transmembrane region" description="Helical" evidence="1">
    <location>
        <begin position="52"/>
        <end position="71"/>
    </location>
</feature>